<sequence>MPSDIWTEKYRPEKFSKLVGQDEIVKRVQALTNSLNIPHLLFAGPPGTGKSTLALIIVKELYQNNWKENFNSDTYDKL</sequence>
<dbReference type="PANTHER" id="PTHR11669">
    <property type="entry name" value="REPLICATION FACTOR C / DNA POLYMERASE III GAMMA-TAU SUBUNIT"/>
    <property type="match status" value="1"/>
</dbReference>
<dbReference type="PANTHER" id="PTHR11669:SF20">
    <property type="entry name" value="REPLICATION FACTOR C SUBUNIT 4"/>
    <property type="match status" value="1"/>
</dbReference>
<dbReference type="Gene3D" id="3.40.50.300">
    <property type="entry name" value="P-loop containing nucleotide triphosphate hydrolases"/>
    <property type="match status" value="1"/>
</dbReference>
<dbReference type="InterPro" id="IPR008824">
    <property type="entry name" value="RuvB-like_N"/>
</dbReference>
<proteinExistence type="predicted"/>
<protein>
    <recommendedName>
        <fullName evidence="4">RuvB-like AAA+ ATPase domain-containing protein</fullName>
    </recommendedName>
</protein>
<keyword evidence="3" id="KW-0067">ATP-binding</keyword>
<name>A0A0F8WGE1_9ZZZZ</name>
<dbReference type="GO" id="GO:0006281">
    <property type="term" value="P:DNA repair"/>
    <property type="evidence" value="ECO:0007669"/>
    <property type="project" value="InterPro"/>
</dbReference>
<dbReference type="GO" id="GO:0003689">
    <property type="term" value="F:DNA clamp loader activity"/>
    <property type="evidence" value="ECO:0007669"/>
    <property type="project" value="TreeGrafter"/>
</dbReference>
<dbReference type="GO" id="GO:0009378">
    <property type="term" value="F:four-way junction helicase activity"/>
    <property type="evidence" value="ECO:0007669"/>
    <property type="project" value="InterPro"/>
</dbReference>
<evidence type="ECO:0000256" key="3">
    <source>
        <dbReference type="ARBA" id="ARBA00022840"/>
    </source>
</evidence>
<gene>
    <name evidence="5" type="ORF">LCGC14_3070160</name>
</gene>
<feature type="domain" description="RuvB-like AAA+ ATPase" evidence="4">
    <location>
        <begin position="11"/>
        <end position="63"/>
    </location>
</feature>
<dbReference type="AlphaFoldDB" id="A0A0F8WGE1"/>
<dbReference type="GO" id="GO:0005663">
    <property type="term" value="C:DNA replication factor C complex"/>
    <property type="evidence" value="ECO:0007669"/>
    <property type="project" value="TreeGrafter"/>
</dbReference>
<evidence type="ECO:0000256" key="1">
    <source>
        <dbReference type="ARBA" id="ARBA00022705"/>
    </source>
</evidence>
<dbReference type="EMBL" id="LAZR01065279">
    <property type="protein sequence ID" value="KKK55877.1"/>
    <property type="molecule type" value="Genomic_DNA"/>
</dbReference>
<dbReference type="SUPFAM" id="SSF52540">
    <property type="entry name" value="P-loop containing nucleoside triphosphate hydrolases"/>
    <property type="match status" value="1"/>
</dbReference>
<comment type="caution">
    <text evidence="5">The sequence shown here is derived from an EMBL/GenBank/DDBJ whole genome shotgun (WGS) entry which is preliminary data.</text>
</comment>
<keyword evidence="2" id="KW-0547">Nucleotide-binding</keyword>
<evidence type="ECO:0000313" key="5">
    <source>
        <dbReference type="EMBL" id="KKK55877.1"/>
    </source>
</evidence>
<organism evidence="5">
    <name type="scientific">marine sediment metagenome</name>
    <dbReference type="NCBI Taxonomy" id="412755"/>
    <lineage>
        <taxon>unclassified sequences</taxon>
        <taxon>metagenomes</taxon>
        <taxon>ecological metagenomes</taxon>
    </lineage>
</organism>
<dbReference type="CDD" id="cd00009">
    <property type="entry name" value="AAA"/>
    <property type="match status" value="1"/>
</dbReference>
<dbReference type="GO" id="GO:0006310">
    <property type="term" value="P:DNA recombination"/>
    <property type="evidence" value="ECO:0007669"/>
    <property type="project" value="InterPro"/>
</dbReference>
<evidence type="ECO:0000259" key="4">
    <source>
        <dbReference type="Pfam" id="PF05496"/>
    </source>
</evidence>
<evidence type="ECO:0000256" key="2">
    <source>
        <dbReference type="ARBA" id="ARBA00022741"/>
    </source>
</evidence>
<dbReference type="Pfam" id="PF05496">
    <property type="entry name" value="RuvB_N"/>
    <property type="match status" value="1"/>
</dbReference>
<dbReference type="GO" id="GO:0006261">
    <property type="term" value="P:DNA-templated DNA replication"/>
    <property type="evidence" value="ECO:0007669"/>
    <property type="project" value="TreeGrafter"/>
</dbReference>
<reference evidence="5" key="1">
    <citation type="journal article" date="2015" name="Nature">
        <title>Complex archaea that bridge the gap between prokaryotes and eukaryotes.</title>
        <authorList>
            <person name="Spang A."/>
            <person name="Saw J.H."/>
            <person name="Jorgensen S.L."/>
            <person name="Zaremba-Niedzwiedzka K."/>
            <person name="Martijn J."/>
            <person name="Lind A.E."/>
            <person name="van Eijk R."/>
            <person name="Schleper C."/>
            <person name="Guy L."/>
            <person name="Ettema T.J."/>
        </authorList>
    </citation>
    <scope>NUCLEOTIDE SEQUENCE</scope>
</reference>
<dbReference type="GO" id="GO:0005524">
    <property type="term" value="F:ATP binding"/>
    <property type="evidence" value="ECO:0007669"/>
    <property type="project" value="UniProtKB-KW"/>
</dbReference>
<accession>A0A0F8WGE1</accession>
<dbReference type="InterPro" id="IPR050238">
    <property type="entry name" value="DNA_Rep/Repair_Clamp_Loader"/>
</dbReference>
<dbReference type="InterPro" id="IPR027417">
    <property type="entry name" value="P-loop_NTPase"/>
</dbReference>
<keyword evidence="1" id="KW-0235">DNA replication</keyword>